<dbReference type="PANTHER" id="PTHR15011">
    <property type="entry name" value="APOLIPOPROTEIN F"/>
    <property type="match status" value="1"/>
</dbReference>
<name>A0A8B7B3T2_ORYAF</name>
<keyword evidence="2" id="KW-1185">Reference proteome</keyword>
<keyword evidence="1" id="KW-0732">Signal</keyword>
<dbReference type="Pfam" id="PF15148">
    <property type="entry name" value="Apolipo_F"/>
    <property type="match status" value="1"/>
</dbReference>
<feature type="signal peptide" evidence="1">
    <location>
        <begin position="1"/>
        <end position="17"/>
    </location>
</feature>
<sequence>MMQAVLLCCVLLLPVAAFPRSAHNRALTFQPSFPEPGPPPNMLSSQVPLPDARSCQDLLREAPSLAPLPEYLSNLALRVALEEVGCPTEAYILQHQQFRMEGKDITETLIREIQKLNEEERIDHAELILRHLEGSPGELGRPRRSANLPEACTHGRGRLLHDIAALMVEFAEKLPATELTTELKTSAISVTQNCTDEAWEHVEAVGKQLMKSPEINNVSMSTEDQLYFLIRSIALLKFFLMELIQNFFLTYFR</sequence>
<evidence type="ECO:0000313" key="2">
    <source>
        <dbReference type="Proteomes" id="UP000694850"/>
    </source>
</evidence>
<dbReference type="RefSeq" id="XP_007953356.1">
    <property type="nucleotide sequence ID" value="XM_007955165.1"/>
</dbReference>
<dbReference type="Proteomes" id="UP000694850">
    <property type="component" value="Unplaced"/>
</dbReference>
<dbReference type="GO" id="GO:0005615">
    <property type="term" value="C:extracellular space"/>
    <property type="evidence" value="ECO:0007669"/>
    <property type="project" value="TreeGrafter"/>
</dbReference>
<dbReference type="GeneID" id="103209344"/>
<dbReference type="InterPro" id="IPR026114">
    <property type="entry name" value="APOF"/>
</dbReference>
<dbReference type="GO" id="GO:0008203">
    <property type="term" value="P:cholesterol metabolic process"/>
    <property type="evidence" value="ECO:0007669"/>
    <property type="project" value="TreeGrafter"/>
</dbReference>
<dbReference type="AlphaFoldDB" id="A0A8B7B3T2"/>
<dbReference type="OrthoDB" id="9836085at2759"/>
<dbReference type="PANTHER" id="PTHR15011:SF1">
    <property type="entry name" value="APOLIPOPROTEIN N"/>
    <property type="match status" value="1"/>
</dbReference>
<proteinExistence type="predicted"/>
<feature type="chain" id="PRO_5034858123" evidence="1">
    <location>
        <begin position="18"/>
        <end position="253"/>
    </location>
</feature>
<evidence type="ECO:0000256" key="1">
    <source>
        <dbReference type="SAM" id="SignalP"/>
    </source>
</evidence>
<protein>
    <submittedName>
        <fullName evidence="3">Apolipoprotein F-like</fullName>
    </submittedName>
</protein>
<organism evidence="2 3">
    <name type="scientific">Orycteropus afer afer</name>
    <dbReference type="NCBI Taxonomy" id="1230840"/>
    <lineage>
        <taxon>Eukaryota</taxon>
        <taxon>Metazoa</taxon>
        <taxon>Chordata</taxon>
        <taxon>Craniata</taxon>
        <taxon>Vertebrata</taxon>
        <taxon>Euteleostomi</taxon>
        <taxon>Mammalia</taxon>
        <taxon>Eutheria</taxon>
        <taxon>Afrotheria</taxon>
        <taxon>Tubulidentata</taxon>
        <taxon>Orycteropodidae</taxon>
        <taxon>Orycteropus</taxon>
    </lineage>
</organism>
<evidence type="ECO:0000313" key="3">
    <source>
        <dbReference type="RefSeq" id="XP_007953356.1"/>
    </source>
</evidence>
<accession>A0A8B7B3T2</accession>
<reference evidence="3" key="1">
    <citation type="submission" date="2025-08" db="UniProtKB">
        <authorList>
            <consortium name="RefSeq"/>
        </authorList>
    </citation>
    <scope>IDENTIFICATION</scope>
</reference>
<gene>
    <name evidence="3" type="primary">LOC103209344</name>
</gene>